<protein>
    <submittedName>
        <fullName evidence="4">ComEA family DNA-binding protein</fullName>
    </submittedName>
</protein>
<proteinExistence type="predicted"/>
<comment type="caution">
    <text evidence="4">The sequence shown here is derived from an EMBL/GenBank/DDBJ whole genome shotgun (WGS) entry which is preliminary data.</text>
</comment>
<name>A0A5A7SDX2_9NOCA</name>
<dbReference type="InterPro" id="IPR004509">
    <property type="entry name" value="Competence_ComEA_HhH"/>
</dbReference>
<dbReference type="GO" id="GO:0015628">
    <property type="term" value="P:protein secretion by the type II secretion system"/>
    <property type="evidence" value="ECO:0007669"/>
    <property type="project" value="TreeGrafter"/>
</dbReference>
<dbReference type="GO" id="GO:0003677">
    <property type="term" value="F:DNA binding"/>
    <property type="evidence" value="ECO:0007669"/>
    <property type="project" value="UniProtKB-KW"/>
</dbReference>
<keyword evidence="4" id="KW-0238">DNA-binding</keyword>
<dbReference type="Pfam" id="PF10531">
    <property type="entry name" value="SLBB"/>
    <property type="match status" value="1"/>
</dbReference>
<dbReference type="InterPro" id="IPR003583">
    <property type="entry name" value="Hlx-hairpin-Hlx_DNA-bd_motif"/>
</dbReference>
<dbReference type="Proteomes" id="UP000322244">
    <property type="component" value="Unassembled WGS sequence"/>
</dbReference>
<dbReference type="NCBIfam" id="TIGR00426">
    <property type="entry name" value="competence protein ComEA helix-hairpin-helix repeat region"/>
    <property type="match status" value="1"/>
</dbReference>
<dbReference type="SUPFAM" id="SSF47781">
    <property type="entry name" value="RuvA domain 2-like"/>
    <property type="match status" value="1"/>
</dbReference>
<dbReference type="GO" id="GO:0015627">
    <property type="term" value="C:type II protein secretion system complex"/>
    <property type="evidence" value="ECO:0007669"/>
    <property type="project" value="TreeGrafter"/>
</dbReference>
<keyword evidence="2" id="KW-0472">Membrane</keyword>
<dbReference type="RefSeq" id="WP_149430216.1">
    <property type="nucleotide sequence ID" value="NZ_VLNY01000004.1"/>
</dbReference>
<dbReference type="InterPro" id="IPR051675">
    <property type="entry name" value="Endo/Exo/Phosphatase_dom_1"/>
</dbReference>
<organism evidence="4 5">
    <name type="scientific">Antrihabitans cavernicola</name>
    <dbReference type="NCBI Taxonomy" id="2495913"/>
    <lineage>
        <taxon>Bacteria</taxon>
        <taxon>Bacillati</taxon>
        <taxon>Actinomycetota</taxon>
        <taxon>Actinomycetes</taxon>
        <taxon>Mycobacteriales</taxon>
        <taxon>Nocardiaceae</taxon>
        <taxon>Antrihabitans</taxon>
    </lineage>
</organism>
<dbReference type="InterPro" id="IPR019554">
    <property type="entry name" value="Soluble_ligand-bd"/>
</dbReference>
<dbReference type="InterPro" id="IPR010994">
    <property type="entry name" value="RuvA_2-like"/>
</dbReference>
<dbReference type="Gene3D" id="1.10.150.320">
    <property type="entry name" value="Photosystem II 12 kDa extrinsic protein"/>
    <property type="match status" value="1"/>
</dbReference>
<evidence type="ECO:0000256" key="2">
    <source>
        <dbReference type="SAM" id="Phobius"/>
    </source>
</evidence>
<accession>A0A5A7SDX2</accession>
<evidence type="ECO:0000313" key="4">
    <source>
        <dbReference type="EMBL" id="KAA0022957.1"/>
    </source>
</evidence>
<dbReference type="PANTHER" id="PTHR21180:SF32">
    <property type="entry name" value="ENDONUCLEASE_EXONUCLEASE_PHOSPHATASE FAMILY DOMAIN-CONTAINING PROTEIN 1"/>
    <property type="match status" value="1"/>
</dbReference>
<reference evidence="4 5" key="1">
    <citation type="submission" date="2019-07" db="EMBL/GenBank/DDBJ databases">
        <title>Rhodococcus cavernicolus sp. nov., isolated from a cave.</title>
        <authorList>
            <person name="Lee S.D."/>
        </authorList>
    </citation>
    <scope>NUCLEOTIDE SEQUENCE [LARGE SCALE GENOMIC DNA]</scope>
    <source>
        <strain evidence="4 5">C1-24</strain>
    </source>
</reference>
<evidence type="ECO:0000259" key="3">
    <source>
        <dbReference type="SMART" id="SM00278"/>
    </source>
</evidence>
<keyword evidence="5" id="KW-1185">Reference proteome</keyword>
<feature type="region of interest" description="Disordered" evidence="1">
    <location>
        <begin position="14"/>
        <end position="43"/>
    </location>
</feature>
<feature type="compositionally biased region" description="Basic and acidic residues" evidence="1">
    <location>
        <begin position="14"/>
        <end position="31"/>
    </location>
</feature>
<dbReference type="SMART" id="SM00278">
    <property type="entry name" value="HhH1"/>
    <property type="match status" value="2"/>
</dbReference>
<dbReference type="PANTHER" id="PTHR21180">
    <property type="entry name" value="ENDONUCLEASE/EXONUCLEASE/PHOSPHATASE FAMILY DOMAIN-CONTAINING PROTEIN 1"/>
    <property type="match status" value="1"/>
</dbReference>
<evidence type="ECO:0000313" key="5">
    <source>
        <dbReference type="Proteomes" id="UP000322244"/>
    </source>
</evidence>
<dbReference type="Pfam" id="PF12836">
    <property type="entry name" value="HHH_3"/>
    <property type="match status" value="1"/>
</dbReference>
<gene>
    <name evidence="4" type="ORF">FOY51_10650</name>
</gene>
<dbReference type="EMBL" id="VLNY01000004">
    <property type="protein sequence ID" value="KAA0022957.1"/>
    <property type="molecule type" value="Genomic_DNA"/>
</dbReference>
<feature type="domain" description="Helix-hairpin-helix DNA-binding motif class 1" evidence="3">
    <location>
        <begin position="210"/>
        <end position="229"/>
    </location>
</feature>
<feature type="region of interest" description="Disordered" evidence="1">
    <location>
        <begin position="179"/>
        <end position="215"/>
    </location>
</feature>
<dbReference type="AlphaFoldDB" id="A0A5A7SDX2"/>
<evidence type="ECO:0000256" key="1">
    <source>
        <dbReference type="SAM" id="MobiDB-lite"/>
    </source>
</evidence>
<keyword evidence="2" id="KW-1133">Transmembrane helix</keyword>
<feature type="transmembrane region" description="Helical" evidence="2">
    <location>
        <begin position="63"/>
        <end position="83"/>
    </location>
</feature>
<dbReference type="GO" id="GO:0006281">
    <property type="term" value="P:DNA repair"/>
    <property type="evidence" value="ECO:0007669"/>
    <property type="project" value="InterPro"/>
</dbReference>
<sequence length="262" mass="26809">MGSIEERERIRSRLDAIRGEQDEPVAERDDVGAPWLDEQGERRGADWLPERLRGARLNPGRRSAAMIAAVGVVAAIIAGIAVFRDRPQAQAVPPLPVVHVAQNDSTDPPKTAAVASAADAELVVSVVGLVRSAGLVRLPPGARIADALAAAGGAQDGADLISLNMAQRVADGDQIVVAPPGGAPPPARGPAPAPGAAKPGKVSLNNATEQDLDGLPGVGPVTAAAIVAWRTTNGKFTDIEQLGEVDGIGPGRLAKLRDLVGL</sequence>
<feature type="compositionally biased region" description="Pro residues" evidence="1">
    <location>
        <begin position="181"/>
        <end position="193"/>
    </location>
</feature>
<keyword evidence="2" id="KW-0812">Transmembrane</keyword>
<feature type="domain" description="Helix-hairpin-helix DNA-binding motif class 1" evidence="3">
    <location>
        <begin position="240"/>
        <end position="259"/>
    </location>
</feature>
<dbReference type="OrthoDB" id="9758724at2"/>